<dbReference type="EMBL" id="JACZKO010000071">
    <property type="protein sequence ID" value="MBE0564199.1"/>
    <property type="molecule type" value="Genomic_DNA"/>
</dbReference>
<sequence>MVQKIGLFAARAHQFAENEVLAPPNFARTEKERVCPMTKDNGEAGEILSPALAALLQIMTSTEVAEAKCVEAAKAIIEYEAPQGVYDLTHRYLIGVAEDEEQSTDLRLEALKLLRKVEARRVAPPPAASLVAKKETAERLGRARLRLDLHAKGEWPTNEAGWTEGTESPAVEMSAVGLAERLKAARVR</sequence>
<protein>
    <submittedName>
        <fullName evidence="1">Uncharacterized protein</fullName>
    </submittedName>
</protein>
<evidence type="ECO:0000313" key="1">
    <source>
        <dbReference type="EMBL" id="MBE0564199.1"/>
    </source>
</evidence>
<dbReference type="Proteomes" id="UP000642265">
    <property type="component" value="Unassembled WGS sequence"/>
</dbReference>
<comment type="caution">
    <text evidence="1">The sequence shown here is derived from an EMBL/GenBank/DDBJ whole genome shotgun (WGS) entry which is preliminary data.</text>
</comment>
<name>A0A8I0N8K9_BRUAN</name>
<accession>A0A8I0N8K9</accession>
<reference evidence="1" key="2">
    <citation type="submission" date="2020-10" db="EMBL/GenBank/DDBJ databases">
        <title>Enrichment of novel Verrucomicrobia, Bacteroidetes and Krumholzibacteria in an oxygen-limited, methane- and iron-fed bioreactor inoculated with Bothnian Sea sediments.</title>
        <authorList>
            <person name="Martins P.D."/>
            <person name="de Jong A."/>
            <person name="Lenstra W.K."/>
            <person name="van Helmond N.A.G.M."/>
            <person name="Slomp C.P."/>
            <person name="Jetten M.S.M."/>
            <person name="Welte C.U."/>
            <person name="Rasigraf O."/>
        </authorList>
    </citation>
    <scope>NUCLEOTIDE SEQUENCE</scope>
    <source>
        <strain evidence="1">MAG47</strain>
    </source>
</reference>
<proteinExistence type="predicted"/>
<reference evidence="1" key="1">
    <citation type="submission" date="2020-09" db="EMBL/GenBank/DDBJ databases">
        <authorList>
            <person name="Dalcin Martins P."/>
        </authorList>
    </citation>
    <scope>NUCLEOTIDE SEQUENCE</scope>
    <source>
        <strain evidence="1">MAG47</strain>
    </source>
</reference>
<evidence type="ECO:0000313" key="2">
    <source>
        <dbReference type="Proteomes" id="UP000642265"/>
    </source>
</evidence>
<gene>
    <name evidence="1" type="ORF">IH622_25765</name>
</gene>
<organism evidence="1 2">
    <name type="scientific">Brucella anthropi</name>
    <name type="common">Ochrobactrum anthropi</name>
    <dbReference type="NCBI Taxonomy" id="529"/>
    <lineage>
        <taxon>Bacteria</taxon>
        <taxon>Pseudomonadati</taxon>
        <taxon>Pseudomonadota</taxon>
        <taxon>Alphaproteobacteria</taxon>
        <taxon>Hyphomicrobiales</taxon>
        <taxon>Brucellaceae</taxon>
        <taxon>Brucella/Ochrobactrum group</taxon>
        <taxon>Brucella</taxon>
    </lineage>
</organism>
<dbReference type="AlphaFoldDB" id="A0A8I0N8K9"/>